<dbReference type="SUPFAM" id="SSF53271">
    <property type="entry name" value="PRTase-like"/>
    <property type="match status" value="1"/>
</dbReference>
<reference evidence="3" key="1">
    <citation type="journal article" date="2019" name="Int. J. Syst. Evol. Microbiol.">
        <title>The Global Catalogue of Microorganisms (GCM) 10K type strain sequencing project: providing services to taxonomists for standard genome sequencing and annotation.</title>
        <authorList>
            <consortium name="The Broad Institute Genomics Platform"/>
            <consortium name="The Broad Institute Genome Sequencing Center for Infectious Disease"/>
            <person name="Wu L."/>
            <person name="Ma J."/>
        </authorList>
    </citation>
    <scope>NUCLEOTIDE SEQUENCE [LARGE SCALE GENOMIC DNA]</scope>
    <source>
        <strain evidence="3">KCTC 42585</strain>
    </source>
</reference>
<dbReference type="Pfam" id="PF00156">
    <property type="entry name" value="Pribosyltran"/>
    <property type="match status" value="1"/>
</dbReference>
<keyword evidence="2" id="KW-0808">Transferase</keyword>
<dbReference type="RefSeq" id="WP_380754020.1">
    <property type="nucleotide sequence ID" value="NZ_JBHULT010000011.1"/>
</dbReference>
<evidence type="ECO:0000259" key="1">
    <source>
        <dbReference type="Pfam" id="PF00156"/>
    </source>
</evidence>
<dbReference type="Proteomes" id="UP001597468">
    <property type="component" value="Unassembled WGS sequence"/>
</dbReference>
<organism evidence="2 3">
    <name type="scientific">Salinimicrobium flavum</name>
    <dbReference type="NCBI Taxonomy" id="1737065"/>
    <lineage>
        <taxon>Bacteria</taxon>
        <taxon>Pseudomonadati</taxon>
        <taxon>Bacteroidota</taxon>
        <taxon>Flavobacteriia</taxon>
        <taxon>Flavobacteriales</taxon>
        <taxon>Flavobacteriaceae</taxon>
        <taxon>Salinimicrobium</taxon>
    </lineage>
</organism>
<sequence>MFRNREDAGEQLAAVLDGFNGKETVVLAIPRGGLPLGAIIASSLKAPLDVAITKKIGHPNNKEYAIGALSMEGTFINPNVDVSPEYIEKESQKVRKQVEERYRQYYGKTKPHDLKDKWVIIVDDGIATGSTVLATVSLVAQSRPKGIVVAVPVAPPQTLERLQQEPGIDRVVCLQTPWNFMGVGQFYEDFEPVSDREAITILEDASLNDLS</sequence>
<dbReference type="InterPro" id="IPR029057">
    <property type="entry name" value="PRTase-like"/>
</dbReference>
<dbReference type="Gene3D" id="3.30.1310.20">
    <property type="entry name" value="PRTase-like"/>
    <property type="match status" value="1"/>
</dbReference>
<feature type="domain" description="Phosphoribosyltransferase" evidence="1">
    <location>
        <begin position="13"/>
        <end position="163"/>
    </location>
</feature>
<name>A0ABW5IZ06_9FLAO</name>
<proteinExistence type="predicted"/>
<dbReference type="Gene3D" id="3.40.50.2020">
    <property type="match status" value="1"/>
</dbReference>
<evidence type="ECO:0000313" key="2">
    <source>
        <dbReference type="EMBL" id="MFD2518921.1"/>
    </source>
</evidence>
<keyword evidence="2" id="KW-0328">Glycosyltransferase</keyword>
<accession>A0ABW5IZ06</accession>
<dbReference type="GO" id="GO:0016757">
    <property type="term" value="F:glycosyltransferase activity"/>
    <property type="evidence" value="ECO:0007669"/>
    <property type="project" value="UniProtKB-KW"/>
</dbReference>
<dbReference type="CDD" id="cd06223">
    <property type="entry name" value="PRTases_typeI"/>
    <property type="match status" value="1"/>
</dbReference>
<protein>
    <submittedName>
        <fullName evidence="2">Phosphoribosyltransferase</fullName>
    </submittedName>
</protein>
<comment type="caution">
    <text evidence="2">The sequence shown here is derived from an EMBL/GenBank/DDBJ whole genome shotgun (WGS) entry which is preliminary data.</text>
</comment>
<gene>
    <name evidence="2" type="ORF">ACFSTG_13520</name>
</gene>
<dbReference type="EMBL" id="JBHULT010000011">
    <property type="protein sequence ID" value="MFD2518921.1"/>
    <property type="molecule type" value="Genomic_DNA"/>
</dbReference>
<evidence type="ECO:0000313" key="3">
    <source>
        <dbReference type="Proteomes" id="UP001597468"/>
    </source>
</evidence>
<dbReference type="InterPro" id="IPR000836">
    <property type="entry name" value="PRTase_dom"/>
</dbReference>
<keyword evidence="3" id="KW-1185">Reference proteome</keyword>